<organism evidence="3 4">
    <name type="scientific">Corchorus capsularis</name>
    <name type="common">Jute</name>
    <dbReference type="NCBI Taxonomy" id="210143"/>
    <lineage>
        <taxon>Eukaryota</taxon>
        <taxon>Viridiplantae</taxon>
        <taxon>Streptophyta</taxon>
        <taxon>Embryophyta</taxon>
        <taxon>Tracheophyta</taxon>
        <taxon>Spermatophyta</taxon>
        <taxon>Magnoliopsida</taxon>
        <taxon>eudicotyledons</taxon>
        <taxon>Gunneridae</taxon>
        <taxon>Pentapetalae</taxon>
        <taxon>rosids</taxon>
        <taxon>malvids</taxon>
        <taxon>Malvales</taxon>
        <taxon>Malvaceae</taxon>
        <taxon>Grewioideae</taxon>
        <taxon>Apeibeae</taxon>
        <taxon>Corchorus</taxon>
    </lineage>
</organism>
<comment type="caution">
    <text evidence="3">The sequence shown here is derived from an EMBL/GenBank/DDBJ whole genome shotgun (WGS) entry which is preliminary data.</text>
</comment>
<proteinExistence type="predicted"/>
<feature type="domain" description="PB1-like" evidence="2">
    <location>
        <begin position="5"/>
        <end position="104"/>
    </location>
</feature>
<reference evidence="3 4" key="1">
    <citation type="submission" date="2013-09" db="EMBL/GenBank/DDBJ databases">
        <title>Corchorus capsularis genome sequencing.</title>
        <authorList>
            <person name="Alam M."/>
            <person name="Haque M.S."/>
            <person name="Islam M.S."/>
            <person name="Emdad E.M."/>
            <person name="Islam M.M."/>
            <person name="Ahmed B."/>
            <person name="Halim A."/>
            <person name="Hossen Q.M.M."/>
            <person name="Hossain M.Z."/>
            <person name="Ahmed R."/>
            <person name="Khan M.M."/>
            <person name="Islam R."/>
            <person name="Rashid M.M."/>
            <person name="Khan S.A."/>
            <person name="Rahman M.S."/>
            <person name="Alam M."/>
        </authorList>
    </citation>
    <scope>NUCLEOTIDE SEQUENCE [LARGE SCALE GENOMIC DNA]</scope>
    <source>
        <strain evidence="4">cv. CVL-1</strain>
        <tissue evidence="3">Whole seedling</tissue>
    </source>
</reference>
<dbReference type="InterPro" id="IPR058594">
    <property type="entry name" value="PB1-like_dom_pln"/>
</dbReference>
<protein>
    <recommendedName>
        <fullName evidence="2">PB1-like domain-containing protein</fullName>
    </recommendedName>
</protein>
<dbReference type="Pfam" id="PF26130">
    <property type="entry name" value="PB1-like"/>
    <property type="match status" value="1"/>
</dbReference>
<feature type="region of interest" description="Disordered" evidence="1">
    <location>
        <begin position="290"/>
        <end position="315"/>
    </location>
</feature>
<evidence type="ECO:0000313" key="3">
    <source>
        <dbReference type="EMBL" id="OMP02800.1"/>
    </source>
</evidence>
<name>A0A1R3K6T4_COCAP</name>
<dbReference type="OrthoDB" id="10484621at2759"/>
<dbReference type="Gramene" id="OMP02800">
    <property type="protein sequence ID" value="OMP02800"/>
    <property type="gene ID" value="CCACVL1_02695"/>
</dbReference>
<dbReference type="AlphaFoldDB" id="A0A1R3K6T4"/>
<evidence type="ECO:0000256" key="1">
    <source>
        <dbReference type="SAM" id="MobiDB-lite"/>
    </source>
</evidence>
<feature type="region of interest" description="Disordered" evidence="1">
    <location>
        <begin position="341"/>
        <end position="427"/>
    </location>
</feature>
<dbReference type="EMBL" id="AWWV01006164">
    <property type="protein sequence ID" value="OMP02800.1"/>
    <property type="molecule type" value="Genomic_DNA"/>
</dbReference>
<sequence length="427" mass="47220">MMASDIVTLNLHYHGTYMGSGPNLRYENGEDGFVDIDPDRFSFFELEGIAAEPRFNIKKVKKMYFSVPGLPLNEGLRVIYDDQSARAMGQYLVNYGSVDWYLEHEIEEAVIAPKLLTGPEQTPVADEAAVAEVEEVRVQEDLDTEDQVHGLLNEEVVVNGLGFEEVVIESAPVEIEVEIRDDFDHPYFKEANDDTEHVDEETTGARNNFRFVLGEAMGGVEIPVEEVGVGFDQDFGEHDDDDGYTSDYWNDEELGDVVQNEEDMYDDATRSTVVATRVASSSVVDLSTKKVAQGKGKKKQPWKPPSISFSDNDGRMYGMIGGGRTSPLSKSKETNFRTGKKFVPSTSIGASFGQGTSNSQPSGPNYRPSKKRMEGLGICPKTGRFITSLDRPKPQVGKSQKRARTHVEDSIHEGASSMTDLGPKEGM</sequence>
<evidence type="ECO:0000259" key="2">
    <source>
        <dbReference type="Pfam" id="PF26130"/>
    </source>
</evidence>
<feature type="compositionally biased region" description="Polar residues" evidence="1">
    <location>
        <begin position="344"/>
        <end position="363"/>
    </location>
</feature>
<keyword evidence="4" id="KW-1185">Reference proteome</keyword>
<gene>
    <name evidence="3" type="ORF">CCACVL1_02695</name>
</gene>
<evidence type="ECO:0000313" key="4">
    <source>
        <dbReference type="Proteomes" id="UP000188268"/>
    </source>
</evidence>
<accession>A0A1R3K6T4</accession>
<dbReference type="Proteomes" id="UP000188268">
    <property type="component" value="Unassembled WGS sequence"/>
</dbReference>